<sequence>MIAVGSPGMRADNANEFNIDTRHVWAGATADDTWVARPEENAKWLIGVPIVGPALADGAVGIHGPGPHNPEFGANVLHVDTSGHSGYWTEDSQVLRSQGAVIVGDYEGAVLEHGRAP</sequence>
<proteinExistence type="predicted"/>
<protein>
    <recommendedName>
        <fullName evidence="1">DUF1023 domain-containing protein</fullName>
    </recommendedName>
</protein>
<feature type="domain" description="DUF1023" evidence="1">
    <location>
        <begin position="3"/>
        <end position="35"/>
    </location>
</feature>
<dbReference type="Pfam" id="PF06259">
    <property type="entry name" value="Abhydrolase_8"/>
    <property type="match status" value="1"/>
</dbReference>
<evidence type="ECO:0000259" key="1">
    <source>
        <dbReference type="Pfam" id="PF06259"/>
    </source>
</evidence>
<comment type="caution">
    <text evidence="2">The sequence shown here is derived from an EMBL/GenBank/DDBJ whole genome shotgun (WGS) entry which is preliminary data.</text>
</comment>
<reference evidence="2" key="1">
    <citation type="journal article" date="2014" name="Int. J. Syst. Evol. Microbiol.">
        <title>Complete genome sequence of Corynebacterium casei LMG S-19264T (=DSM 44701T), isolated from a smear-ripened cheese.</title>
        <authorList>
            <consortium name="US DOE Joint Genome Institute (JGI-PGF)"/>
            <person name="Walter F."/>
            <person name="Albersmeier A."/>
            <person name="Kalinowski J."/>
            <person name="Ruckert C."/>
        </authorList>
    </citation>
    <scope>NUCLEOTIDE SEQUENCE</scope>
    <source>
        <strain evidence="2">CGMCC 4.7312</strain>
    </source>
</reference>
<dbReference type="Proteomes" id="UP000608890">
    <property type="component" value="Unassembled WGS sequence"/>
</dbReference>
<dbReference type="InterPro" id="IPR010427">
    <property type="entry name" value="DUF1023"/>
</dbReference>
<evidence type="ECO:0000313" key="2">
    <source>
        <dbReference type="EMBL" id="GGM55318.1"/>
    </source>
</evidence>
<dbReference type="EMBL" id="BMNB01000024">
    <property type="protein sequence ID" value="GGM55318.1"/>
    <property type="molecule type" value="Genomic_DNA"/>
</dbReference>
<gene>
    <name evidence="2" type="ORF">GCM10011608_45200</name>
</gene>
<dbReference type="AlphaFoldDB" id="A0A917U5L3"/>
<organism evidence="2 3">
    <name type="scientific">Micromonospora sonchi</name>
    <dbReference type="NCBI Taxonomy" id="1763543"/>
    <lineage>
        <taxon>Bacteria</taxon>
        <taxon>Bacillati</taxon>
        <taxon>Actinomycetota</taxon>
        <taxon>Actinomycetes</taxon>
        <taxon>Micromonosporales</taxon>
        <taxon>Micromonosporaceae</taxon>
        <taxon>Micromonospora</taxon>
    </lineage>
</organism>
<reference evidence="2" key="2">
    <citation type="submission" date="2020-09" db="EMBL/GenBank/DDBJ databases">
        <authorList>
            <person name="Sun Q."/>
            <person name="Zhou Y."/>
        </authorList>
    </citation>
    <scope>NUCLEOTIDE SEQUENCE</scope>
    <source>
        <strain evidence="2">CGMCC 4.7312</strain>
    </source>
</reference>
<evidence type="ECO:0000313" key="3">
    <source>
        <dbReference type="Proteomes" id="UP000608890"/>
    </source>
</evidence>
<name>A0A917U5L3_9ACTN</name>
<accession>A0A917U5L3</accession>
<keyword evidence="3" id="KW-1185">Reference proteome</keyword>